<dbReference type="AlphaFoldDB" id="A0A1M5AQZ0"/>
<protein>
    <submittedName>
        <fullName evidence="2">Glyoxalase family protein</fullName>
    </submittedName>
</protein>
<dbReference type="PANTHER" id="PTHR36110">
    <property type="entry name" value="RING-CLEAVING DIOXYGENASE MHQE-RELATED"/>
    <property type="match status" value="1"/>
</dbReference>
<dbReference type="InterPro" id="IPR004360">
    <property type="entry name" value="Glyas_Fos-R_dOase_dom"/>
</dbReference>
<dbReference type="Proteomes" id="UP000184048">
    <property type="component" value="Unassembled WGS sequence"/>
</dbReference>
<organism evidence="2 3">
    <name type="scientific">Flavisolibacter ginsengisoli DSM 18119</name>
    <dbReference type="NCBI Taxonomy" id="1121884"/>
    <lineage>
        <taxon>Bacteria</taxon>
        <taxon>Pseudomonadati</taxon>
        <taxon>Bacteroidota</taxon>
        <taxon>Chitinophagia</taxon>
        <taxon>Chitinophagales</taxon>
        <taxon>Chitinophagaceae</taxon>
        <taxon>Flavisolibacter</taxon>
    </lineage>
</organism>
<proteinExistence type="predicted"/>
<gene>
    <name evidence="2" type="ORF">SAMN02745131_02311</name>
</gene>
<sequence>MLNIISMENKILGLHHITAIASDAQRNYNFYTKVLGFRLVKKTVNFDDPGTYHFYYGDETGTPGSILTFFPWEGIQKGRAGTGMATEISYSVPKGSLDFWTKRFQENNVKYQPVIERFGERYLPFEDRDGLLLNLVETGESDNRKPWTIPGIGISEAAKGFHSTVLTVKNSAPTIKVVTDVLGYNLHSQEANRYRFVTDAIASANIIDLVEEPNGHTGSNAGGTNHHIAFRVKDDSLLKEFREKVLKAGLQITEKIDRNYFYSMYFREPGGILFELATDNPGFAIDETVEELGTHLMLPAQYERSRKKIEEILPVLQP</sequence>
<dbReference type="PANTHER" id="PTHR36110:SF2">
    <property type="entry name" value="RING-CLEAVING DIOXYGENASE MHQE-RELATED"/>
    <property type="match status" value="1"/>
</dbReference>
<dbReference type="InterPro" id="IPR037523">
    <property type="entry name" value="VOC_core"/>
</dbReference>
<name>A0A1M5AQZ0_9BACT</name>
<keyword evidence="3" id="KW-1185">Reference proteome</keyword>
<evidence type="ECO:0000313" key="3">
    <source>
        <dbReference type="Proteomes" id="UP000184048"/>
    </source>
</evidence>
<feature type="domain" description="VOC" evidence="1">
    <location>
        <begin position="13"/>
        <end position="138"/>
    </location>
</feature>
<dbReference type="InterPro" id="IPR052537">
    <property type="entry name" value="Extradiol_RC_dioxygenase"/>
</dbReference>
<accession>A0A1M5AQZ0</accession>
<evidence type="ECO:0000313" key="2">
    <source>
        <dbReference type="EMBL" id="SHF32352.1"/>
    </source>
</evidence>
<dbReference type="CDD" id="cd08347">
    <property type="entry name" value="PcpA_C_like"/>
    <property type="match status" value="1"/>
</dbReference>
<dbReference type="STRING" id="1121884.SAMN02745131_02311"/>
<dbReference type="EMBL" id="FQUU01000009">
    <property type="protein sequence ID" value="SHF32352.1"/>
    <property type="molecule type" value="Genomic_DNA"/>
</dbReference>
<dbReference type="InterPro" id="IPR029068">
    <property type="entry name" value="Glyas_Bleomycin-R_OHBP_Dase"/>
</dbReference>
<feature type="domain" description="VOC" evidence="1">
    <location>
        <begin position="160"/>
        <end position="279"/>
    </location>
</feature>
<evidence type="ECO:0000259" key="1">
    <source>
        <dbReference type="PROSITE" id="PS51819"/>
    </source>
</evidence>
<reference evidence="2 3" key="1">
    <citation type="submission" date="2016-11" db="EMBL/GenBank/DDBJ databases">
        <authorList>
            <person name="Jaros S."/>
            <person name="Januszkiewicz K."/>
            <person name="Wedrychowicz H."/>
        </authorList>
    </citation>
    <scope>NUCLEOTIDE SEQUENCE [LARGE SCALE GENOMIC DNA]</scope>
    <source>
        <strain evidence="2 3">DSM 18119</strain>
    </source>
</reference>
<dbReference type="CDD" id="cd08346">
    <property type="entry name" value="PcpA_N_like"/>
    <property type="match status" value="1"/>
</dbReference>
<dbReference type="Gene3D" id="3.10.180.10">
    <property type="entry name" value="2,3-Dihydroxybiphenyl 1,2-Dioxygenase, domain 1"/>
    <property type="match status" value="2"/>
</dbReference>
<dbReference type="PROSITE" id="PS51819">
    <property type="entry name" value="VOC"/>
    <property type="match status" value="2"/>
</dbReference>
<dbReference type="Pfam" id="PF00903">
    <property type="entry name" value="Glyoxalase"/>
    <property type="match status" value="2"/>
</dbReference>
<dbReference type="SUPFAM" id="SSF54593">
    <property type="entry name" value="Glyoxalase/Bleomycin resistance protein/Dihydroxybiphenyl dioxygenase"/>
    <property type="match status" value="1"/>
</dbReference>